<evidence type="ECO:0000256" key="1">
    <source>
        <dbReference type="SAM" id="MobiDB-lite"/>
    </source>
</evidence>
<keyword evidence="4" id="KW-1185">Reference proteome</keyword>
<keyword evidence="2" id="KW-0472">Membrane</keyword>
<gene>
    <name evidence="3" type="ORF">EDB92DRAFT_1800610</name>
</gene>
<feature type="transmembrane region" description="Helical" evidence="2">
    <location>
        <begin position="134"/>
        <end position="159"/>
    </location>
</feature>
<reference evidence="3" key="1">
    <citation type="submission" date="2022-01" db="EMBL/GenBank/DDBJ databases">
        <title>Comparative genomics reveals a dynamic genome evolution in the ectomycorrhizal milk-cap (Lactarius) mushrooms.</title>
        <authorList>
            <consortium name="DOE Joint Genome Institute"/>
            <person name="Lebreton A."/>
            <person name="Tang N."/>
            <person name="Kuo A."/>
            <person name="LaButti K."/>
            <person name="Drula E."/>
            <person name="Barry K."/>
            <person name="Clum A."/>
            <person name="Lipzen A."/>
            <person name="Mousain D."/>
            <person name="Ng V."/>
            <person name="Wang R."/>
            <person name="Wang X."/>
            <person name="Dai Y."/>
            <person name="Henrissat B."/>
            <person name="Grigoriev I.V."/>
            <person name="Guerin-Laguette A."/>
            <person name="Yu F."/>
            <person name="Martin F.M."/>
        </authorList>
    </citation>
    <scope>NUCLEOTIDE SEQUENCE</scope>
    <source>
        <strain evidence="3">QP</strain>
    </source>
</reference>
<proteinExistence type="predicted"/>
<feature type="region of interest" description="Disordered" evidence="1">
    <location>
        <begin position="1"/>
        <end position="54"/>
    </location>
</feature>
<feature type="transmembrane region" description="Helical" evidence="2">
    <location>
        <begin position="343"/>
        <end position="365"/>
    </location>
</feature>
<dbReference type="AlphaFoldDB" id="A0AAD4LEL7"/>
<evidence type="ECO:0000313" key="4">
    <source>
        <dbReference type="Proteomes" id="UP001201163"/>
    </source>
</evidence>
<dbReference type="Proteomes" id="UP001201163">
    <property type="component" value="Unassembled WGS sequence"/>
</dbReference>
<feature type="transmembrane region" description="Helical" evidence="2">
    <location>
        <begin position="393"/>
        <end position="416"/>
    </location>
</feature>
<organism evidence="3 4">
    <name type="scientific">Lactarius akahatsu</name>
    <dbReference type="NCBI Taxonomy" id="416441"/>
    <lineage>
        <taxon>Eukaryota</taxon>
        <taxon>Fungi</taxon>
        <taxon>Dikarya</taxon>
        <taxon>Basidiomycota</taxon>
        <taxon>Agaricomycotina</taxon>
        <taxon>Agaricomycetes</taxon>
        <taxon>Russulales</taxon>
        <taxon>Russulaceae</taxon>
        <taxon>Lactarius</taxon>
    </lineage>
</organism>
<feature type="compositionally biased region" description="Polar residues" evidence="1">
    <location>
        <begin position="34"/>
        <end position="50"/>
    </location>
</feature>
<dbReference type="EMBL" id="JAKELL010000042">
    <property type="protein sequence ID" value="KAH8988318.1"/>
    <property type="molecule type" value="Genomic_DNA"/>
</dbReference>
<feature type="transmembrane region" description="Helical" evidence="2">
    <location>
        <begin position="423"/>
        <end position="443"/>
    </location>
</feature>
<name>A0AAD4LEL7_9AGAM</name>
<comment type="caution">
    <text evidence="3">The sequence shown here is derived from an EMBL/GenBank/DDBJ whole genome shotgun (WGS) entry which is preliminary data.</text>
</comment>
<sequence>MSNHTPLLGVDTRMATGSRRSYSSVGDLHGGPSVSKSRSPETYRSGNPLSNVPEEIDDEDLEETLEEEGLYLATWQPNPPYTGSYKRLVQTYTFVPVTSLLVWLLAAFVPPLIWPTDAPTTPPVPYFSTPLPEFLLSTSLFALSHLLNPFLFALTGVLLPHPVSANVVGTALHVLLRNALRVSAFPLLRITVPDGVAMCSTPAFRSLWWFALGWSLAEVVVGVVQGYETLALYRDALVPQGRARELAAAALSTGVRASKNGGATNTSPLRTWDERQWESCEDGVAAGEAIGSPVRSYPRTMSGADIQLEVDKDFDELVAVKAREELEELYGFPAIHVPVFVSCLLRIASILLSLGFVLLLSAGYLTSPPAILPVLEKNGMIVFVPSSWSDGTLWGTFVAVCGVNLGLSLLHTPVFLPRVGVHVVAYLGLLVGLGTLFAGLGMWDALS</sequence>
<accession>A0AAD4LEL7</accession>
<evidence type="ECO:0000256" key="2">
    <source>
        <dbReference type="SAM" id="Phobius"/>
    </source>
</evidence>
<keyword evidence="2" id="KW-1133">Transmembrane helix</keyword>
<feature type="transmembrane region" description="Helical" evidence="2">
    <location>
        <begin position="94"/>
        <end position="114"/>
    </location>
</feature>
<evidence type="ECO:0000313" key="3">
    <source>
        <dbReference type="EMBL" id="KAH8988318.1"/>
    </source>
</evidence>
<protein>
    <submittedName>
        <fullName evidence="3">Uncharacterized protein</fullName>
    </submittedName>
</protein>
<keyword evidence="2" id="KW-0812">Transmembrane</keyword>